<comment type="caution">
    <text evidence="2">The sequence shown here is derived from an EMBL/GenBank/DDBJ whole genome shotgun (WGS) entry which is preliminary data.</text>
</comment>
<sequence>MQMIRCPHCGPREETEFHYGAAAGVAYPDRPAELDDTDWAHYLFFRPNPKGSLTERWCHTAGCRQWFTVERDTRTYAFAGEPVPSRHAAGAPDSPADPAPGASR</sequence>
<dbReference type="InterPro" id="IPR038561">
    <property type="entry name" value="SoxD_sf"/>
</dbReference>
<dbReference type="PATRIC" id="fig|1316928.3.peg.3181"/>
<dbReference type="AlphaFoldDB" id="R7Y6V9"/>
<dbReference type="EMBL" id="AQPW01000020">
    <property type="protein sequence ID" value="EON31747.1"/>
    <property type="molecule type" value="Genomic_DNA"/>
</dbReference>
<evidence type="ECO:0000313" key="3">
    <source>
        <dbReference type="Proteomes" id="UP000013569"/>
    </source>
</evidence>
<dbReference type="Proteomes" id="UP000013569">
    <property type="component" value="Unassembled WGS sequence"/>
</dbReference>
<protein>
    <submittedName>
        <fullName evidence="2">Sarcosine oxidase, delta subunit</fullName>
    </submittedName>
</protein>
<dbReference type="GO" id="GO:0046653">
    <property type="term" value="P:tetrahydrofolate metabolic process"/>
    <property type="evidence" value="ECO:0007669"/>
    <property type="project" value="InterPro"/>
</dbReference>
<accession>R7Y6V9</accession>
<dbReference type="Gene3D" id="3.30.2270.10">
    <property type="entry name" value="Folate-binding superfamily"/>
    <property type="match status" value="1"/>
</dbReference>
<dbReference type="Pfam" id="PF04267">
    <property type="entry name" value="SoxD"/>
    <property type="match status" value="1"/>
</dbReference>
<gene>
    <name evidence="2" type="ORF">GTC6_15763</name>
</gene>
<proteinExistence type="predicted"/>
<evidence type="ECO:0000313" key="2">
    <source>
        <dbReference type="EMBL" id="EON31747.1"/>
    </source>
</evidence>
<reference evidence="2 3" key="1">
    <citation type="journal article" date="2013" name="Genome Announc.">
        <title>Draft Genome Sequence of a Benzothiophene-Desulfurizing Bacterium, Gordona terrae Strain C-6.</title>
        <authorList>
            <person name="Wang W."/>
            <person name="Ma T."/>
            <person name="Ren Y."/>
            <person name="Li G."/>
        </authorList>
    </citation>
    <scope>NUCLEOTIDE SEQUENCE [LARGE SCALE GENOMIC DNA]</scope>
    <source>
        <strain evidence="2 3">C-6</strain>
    </source>
</reference>
<dbReference type="RefSeq" id="WP_010843556.1">
    <property type="nucleotide sequence ID" value="NZ_AQPW01000020.1"/>
</dbReference>
<dbReference type="OrthoDB" id="7159274at2"/>
<feature type="region of interest" description="Disordered" evidence="1">
    <location>
        <begin position="80"/>
        <end position="104"/>
    </location>
</feature>
<organism evidence="2 3">
    <name type="scientific">Gordonia terrae C-6</name>
    <dbReference type="NCBI Taxonomy" id="1316928"/>
    <lineage>
        <taxon>Bacteria</taxon>
        <taxon>Bacillati</taxon>
        <taxon>Actinomycetota</taxon>
        <taxon>Actinomycetes</taxon>
        <taxon>Mycobacteriales</taxon>
        <taxon>Gordoniaceae</taxon>
        <taxon>Gordonia</taxon>
    </lineage>
</organism>
<dbReference type="InterPro" id="IPR006279">
    <property type="entry name" value="SoxD"/>
</dbReference>
<feature type="compositionally biased region" description="Low complexity" evidence="1">
    <location>
        <begin position="88"/>
        <end position="104"/>
    </location>
</feature>
<name>R7Y6V9_9ACTN</name>
<evidence type="ECO:0000256" key="1">
    <source>
        <dbReference type="SAM" id="MobiDB-lite"/>
    </source>
</evidence>
<dbReference type="GO" id="GO:0008115">
    <property type="term" value="F:sarcosine oxidase activity"/>
    <property type="evidence" value="ECO:0007669"/>
    <property type="project" value="InterPro"/>
</dbReference>